<gene>
    <name evidence="4" type="ORF">ASPNIDRAFT_142190</name>
</gene>
<dbReference type="EMBL" id="ACJE01000002">
    <property type="protein sequence ID" value="EHA28066.1"/>
    <property type="molecule type" value="Genomic_DNA"/>
</dbReference>
<dbReference type="InterPro" id="IPR002347">
    <property type="entry name" value="SDR_fam"/>
</dbReference>
<protein>
    <recommendedName>
        <fullName evidence="6">Short-chain dehydrogenase</fullName>
    </recommendedName>
</protein>
<evidence type="ECO:0000256" key="1">
    <source>
        <dbReference type="ARBA" id="ARBA00006484"/>
    </source>
</evidence>
<keyword evidence="2" id="KW-0560">Oxidoreductase</keyword>
<proteinExistence type="inferred from homology"/>
<organism evidence="4 5">
    <name type="scientific">Aspergillus niger (strain ATCC 1015 / CBS 113.46 / FGSC A1144 / LSHB Ac4 / NCTC 3858a / NRRL 328 / USDA 3528.7)</name>
    <dbReference type="NCBI Taxonomy" id="380704"/>
    <lineage>
        <taxon>Eukaryota</taxon>
        <taxon>Fungi</taxon>
        <taxon>Dikarya</taxon>
        <taxon>Ascomycota</taxon>
        <taxon>Pezizomycotina</taxon>
        <taxon>Eurotiomycetes</taxon>
        <taxon>Eurotiomycetidae</taxon>
        <taxon>Eurotiales</taxon>
        <taxon>Aspergillaceae</taxon>
        <taxon>Aspergillus</taxon>
        <taxon>Aspergillus subgen. Circumdati</taxon>
    </lineage>
</organism>
<dbReference type="PANTHER" id="PTHR43157:SF31">
    <property type="entry name" value="PHOSPHATIDYLINOSITOL-GLYCAN BIOSYNTHESIS CLASS F PROTEIN"/>
    <property type="match status" value="1"/>
</dbReference>
<dbReference type="OrthoDB" id="191139at2759"/>
<sequence>SVLITGVTLGSVGGEAALQLSRHAPALLVLAGRNLETLQATENAIKAETPDANTRLLIIDLSSQESVRRAAAEVNNYPERLDHLINNAGIMAAPYSTTPEGVELQFGINHIGHFLFTNLLLEKIMSGESKVRVVNVSSAGHKRGPVRFGDVNFENGKCYDKWQAYGQSKTANMLFSVSLAEKAGNKGVESFSLYPGRRETGIGRHLKPEEWVKAGIINDDPKLNWRTASQGAATLIVAAYDPSNSDKNGSYMVNNQVNNDEAVEYALDPKNAERLWKLSEEIVGQKF</sequence>
<dbReference type="PRINTS" id="PR00081">
    <property type="entry name" value="GDHRDH"/>
</dbReference>
<dbReference type="HOGENOM" id="CLU_010194_44_0_1"/>
<evidence type="ECO:0000313" key="5">
    <source>
        <dbReference type="Proteomes" id="UP000009038"/>
    </source>
</evidence>
<dbReference type="Gene3D" id="3.40.50.720">
    <property type="entry name" value="NAD(P)-binding Rossmann-like Domain"/>
    <property type="match status" value="1"/>
</dbReference>
<comment type="similarity">
    <text evidence="1 3">Belongs to the short-chain dehydrogenases/reductases (SDR) family.</text>
</comment>
<evidence type="ECO:0000313" key="4">
    <source>
        <dbReference type="EMBL" id="EHA28066.1"/>
    </source>
</evidence>
<dbReference type="AlphaFoldDB" id="G3XPA4"/>
<evidence type="ECO:0000256" key="2">
    <source>
        <dbReference type="ARBA" id="ARBA00023002"/>
    </source>
</evidence>
<dbReference type="Proteomes" id="UP000009038">
    <property type="component" value="Unassembled WGS sequence"/>
</dbReference>
<comment type="caution">
    <text evidence="4">The sequence shown here is derived from an EMBL/GenBank/DDBJ whole genome shotgun (WGS) entry which is preliminary data.</text>
</comment>
<name>G3XPA4_ASPNA</name>
<evidence type="ECO:0000256" key="3">
    <source>
        <dbReference type="RuleBase" id="RU000363"/>
    </source>
</evidence>
<evidence type="ECO:0008006" key="6">
    <source>
        <dbReference type="Google" id="ProtNLM"/>
    </source>
</evidence>
<dbReference type="InterPro" id="IPR036291">
    <property type="entry name" value="NAD(P)-bd_dom_sf"/>
</dbReference>
<dbReference type="STRING" id="380704.G3XPA4"/>
<dbReference type="SUPFAM" id="SSF51735">
    <property type="entry name" value="NAD(P)-binding Rossmann-fold domains"/>
    <property type="match status" value="1"/>
</dbReference>
<accession>G3XPA4</accession>
<feature type="non-terminal residue" evidence="4">
    <location>
        <position position="1"/>
    </location>
</feature>
<dbReference type="PANTHER" id="PTHR43157">
    <property type="entry name" value="PHOSPHATIDYLINOSITOL-GLYCAN BIOSYNTHESIS CLASS F PROTEIN-RELATED"/>
    <property type="match status" value="1"/>
</dbReference>
<reference evidence="4 5" key="1">
    <citation type="journal article" date="2011" name="Genome Res.">
        <title>Comparative genomics of citric-acid-producing Aspergillus niger ATCC 1015 versus enzyme-producing CBS 513.88.</title>
        <authorList>
            <person name="Andersen M.R."/>
            <person name="Salazar M.P."/>
            <person name="Schaap P.J."/>
            <person name="van de Vondervoort P.J."/>
            <person name="Culley D."/>
            <person name="Thykaer J."/>
            <person name="Frisvad J.C."/>
            <person name="Nielsen K.F."/>
            <person name="Albang R."/>
            <person name="Albermann K."/>
            <person name="Berka R.M."/>
            <person name="Braus G.H."/>
            <person name="Braus-Stromeyer S.A."/>
            <person name="Corrochano L.M."/>
            <person name="Dai Z."/>
            <person name="van Dijck P.W."/>
            <person name="Hofmann G."/>
            <person name="Lasure L.L."/>
            <person name="Magnuson J.K."/>
            <person name="Menke H."/>
            <person name="Meijer M."/>
            <person name="Meijer S.L."/>
            <person name="Nielsen J.B."/>
            <person name="Nielsen M.L."/>
            <person name="van Ooyen A.J."/>
            <person name="Pel H.J."/>
            <person name="Poulsen L."/>
            <person name="Samson R.A."/>
            <person name="Stam H."/>
            <person name="Tsang A."/>
            <person name="van den Brink J.M."/>
            <person name="Atkins A."/>
            <person name="Aerts A."/>
            <person name="Shapiro H."/>
            <person name="Pangilinan J."/>
            <person name="Salamov A."/>
            <person name="Lou Y."/>
            <person name="Lindquist E."/>
            <person name="Lucas S."/>
            <person name="Grimwood J."/>
            <person name="Grigoriev I.V."/>
            <person name="Kubicek C.P."/>
            <person name="Martinez D."/>
            <person name="van Peij N.N."/>
            <person name="Roubos J.A."/>
            <person name="Nielsen J."/>
            <person name="Baker S.E."/>
        </authorList>
    </citation>
    <scope>NUCLEOTIDE SEQUENCE [LARGE SCALE GENOMIC DNA]</scope>
    <source>
        <strain evidence="5">ATCC 1015 / CBS 113.46 / FGSC A1144 / LSHB Ac4 / NCTC 3858a / NRRL 328 / USDA 3528.7</strain>
    </source>
</reference>
<dbReference type="GO" id="GO:0016491">
    <property type="term" value="F:oxidoreductase activity"/>
    <property type="evidence" value="ECO:0007669"/>
    <property type="project" value="UniProtKB-KW"/>
</dbReference>
<feature type="non-terminal residue" evidence="4">
    <location>
        <position position="287"/>
    </location>
</feature>
<dbReference type="PRINTS" id="PR00080">
    <property type="entry name" value="SDRFAMILY"/>
</dbReference>
<dbReference type="Pfam" id="PF00106">
    <property type="entry name" value="adh_short"/>
    <property type="match status" value="1"/>
</dbReference>